<reference evidence="1 2" key="1">
    <citation type="submission" date="2020-02" db="EMBL/GenBank/DDBJ databases">
        <title>Comparative genomics of sulfur disproportionating microorganisms.</title>
        <authorList>
            <person name="Ward L.M."/>
            <person name="Bertran E."/>
            <person name="Johnston D.T."/>
        </authorList>
    </citation>
    <scope>NUCLEOTIDE SEQUENCE [LARGE SCALE GENOMIC DNA]</scope>
    <source>
        <strain evidence="1 2">DSM 3696</strain>
    </source>
</reference>
<dbReference type="AlphaFoldDB" id="A0A7K3NRN5"/>
<dbReference type="InterPro" id="IPR035069">
    <property type="entry name" value="TTHA1013/TTHA0281-like"/>
</dbReference>
<name>A0A7K3NRN5_9BACT</name>
<sequence>MQLTMEYEQETDGRWLAEITELPGVMAYGPTQTEAIARVKALALRVIAEQLEHGEHVPNTDTISFAAA</sequence>
<proteinExistence type="predicted"/>
<dbReference type="Proteomes" id="UP000469724">
    <property type="component" value="Unassembled WGS sequence"/>
</dbReference>
<dbReference type="SUPFAM" id="SSF143100">
    <property type="entry name" value="TTHA1013/TTHA0281-like"/>
    <property type="match status" value="1"/>
</dbReference>
<gene>
    <name evidence="1" type="ORF">G3N56_18785</name>
</gene>
<accession>A0A7K3NRN5</accession>
<comment type="caution">
    <text evidence="1">The sequence shown here is derived from an EMBL/GenBank/DDBJ whole genome shotgun (WGS) entry which is preliminary data.</text>
</comment>
<evidence type="ECO:0000313" key="1">
    <source>
        <dbReference type="EMBL" id="NDY58787.1"/>
    </source>
</evidence>
<dbReference type="Gene3D" id="3.30.160.250">
    <property type="match status" value="1"/>
</dbReference>
<dbReference type="EMBL" id="JAAGRQ010000142">
    <property type="protein sequence ID" value="NDY58787.1"/>
    <property type="molecule type" value="Genomic_DNA"/>
</dbReference>
<dbReference type="RefSeq" id="WP_163303851.1">
    <property type="nucleotide sequence ID" value="NZ_JAAGRQ010000142.1"/>
</dbReference>
<keyword evidence="2" id="KW-1185">Reference proteome</keyword>
<protein>
    <submittedName>
        <fullName evidence="1">Type II toxin-antitoxin system HicB family antitoxin</fullName>
    </submittedName>
</protein>
<evidence type="ECO:0000313" key="2">
    <source>
        <dbReference type="Proteomes" id="UP000469724"/>
    </source>
</evidence>
<organism evidence="1 2">
    <name type="scientific">Desulfolutivibrio sulfodismutans</name>
    <dbReference type="NCBI Taxonomy" id="63561"/>
    <lineage>
        <taxon>Bacteria</taxon>
        <taxon>Pseudomonadati</taxon>
        <taxon>Thermodesulfobacteriota</taxon>
        <taxon>Desulfovibrionia</taxon>
        <taxon>Desulfovibrionales</taxon>
        <taxon>Desulfovibrionaceae</taxon>
        <taxon>Desulfolutivibrio</taxon>
    </lineage>
</organism>